<evidence type="ECO:0000256" key="1">
    <source>
        <dbReference type="SAM" id="Phobius"/>
    </source>
</evidence>
<name>A0ABY2Q6D3_9HYPH</name>
<feature type="transmembrane region" description="Helical" evidence="1">
    <location>
        <begin position="60"/>
        <end position="81"/>
    </location>
</feature>
<gene>
    <name evidence="2" type="ORF">E6C48_11825</name>
</gene>
<keyword evidence="1" id="KW-0812">Transmembrane</keyword>
<keyword evidence="1" id="KW-1133">Transmembrane helix</keyword>
<feature type="transmembrane region" description="Helical" evidence="1">
    <location>
        <begin position="26"/>
        <end position="48"/>
    </location>
</feature>
<dbReference type="RefSeq" id="WP_136357400.1">
    <property type="nucleotide sequence ID" value="NZ_SSNY01000006.1"/>
</dbReference>
<feature type="transmembrane region" description="Helical" evidence="1">
    <location>
        <begin position="147"/>
        <end position="167"/>
    </location>
</feature>
<protein>
    <submittedName>
        <fullName evidence="2">Uncharacterized protein</fullName>
    </submittedName>
</protein>
<comment type="caution">
    <text evidence="2">The sequence shown here is derived from an EMBL/GenBank/DDBJ whole genome shotgun (WGS) entry which is preliminary data.</text>
</comment>
<keyword evidence="3" id="KW-1185">Reference proteome</keyword>
<accession>A0ABY2Q6D3</accession>
<keyword evidence="1" id="KW-0472">Membrane</keyword>
<dbReference type="Proteomes" id="UP000306441">
    <property type="component" value="Unassembled WGS sequence"/>
</dbReference>
<evidence type="ECO:0000313" key="3">
    <source>
        <dbReference type="Proteomes" id="UP000306441"/>
    </source>
</evidence>
<proteinExistence type="predicted"/>
<sequence length="245" mass="26053">MAQAFSPDHAASLKGATQRTVGQLPFLIAALVVIAAITCVSALAAILDPGIRPLLLQEDGIIEMASAVVLFLVVAGSAYAICRWGLRLPFAIAGLLGFAELMDETSFGSRIFGFDPPPLYGGGQLDGFHDLLILVFRLARDFNADLAWLWLGILLAGSIALVAFALFRFWQGISLKALAPADHTLLVLHVGLIGLAQTIDVATHSHILAAMEEVFELNAELLLGFYLAQHAYLASRPGEGYAATA</sequence>
<dbReference type="EMBL" id="SSNY01000006">
    <property type="protein sequence ID" value="THF57004.1"/>
    <property type="molecule type" value="Genomic_DNA"/>
</dbReference>
<organism evidence="2 3">
    <name type="scientific">Ollibium composti</name>
    <dbReference type="NCBI Taxonomy" id="2675109"/>
    <lineage>
        <taxon>Bacteria</taxon>
        <taxon>Pseudomonadati</taxon>
        <taxon>Pseudomonadota</taxon>
        <taxon>Alphaproteobacteria</taxon>
        <taxon>Hyphomicrobiales</taxon>
        <taxon>Phyllobacteriaceae</taxon>
        <taxon>Ollibium</taxon>
    </lineage>
</organism>
<evidence type="ECO:0000313" key="2">
    <source>
        <dbReference type="EMBL" id="THF57004.1"/>
    </source>
</evidence>
<reference evidence="2 3" key="1">
    <citation type="submission" date="2019-04" db="EMBL/GenBank/DDBJ databases">
        <title>Mesorhizobium composti sp. nov., isolated from compost.</title>
        <authorList>
            <person name="Lin S.-Y."/>
            <person name="Hameed A."/>
            <person name="Hsieh Y.-T."/>
            <person name="Young C.-C."/>
        </authorList>
    </citation>
    <scope>NUCLEOTIDE SEQUENCE [LARGE SCALE GENOMIC DNA]</scope>
    <source>
        <strain evidence="2 3">CC-YTH430</strain>
    </source>
</reference>